<keyword evidence="1" id="KW-0472">Membrane</keyword>
<proteinExistence type="predicted"/>
<keyword evidence="3" id="KW-1185">Reference proteome</keyword>
<keyword evidence="1" id="KW-0812">Transmembrane</keyword>
<name>A0AAD9N0F1_9ANNE</name>
<keyword evidence="1" id="KW-1133">Transmembrane helix</keyword>
<evidence type="ECO:0000256" key="1">
    <source>
        <dbReference type="SAM" id="Phobius"/>
    </source>
</evidence>
<dbReference type="EMBL" id="JAODUP010000338">
    <property type="protein sequence ID" value="KAK2152170.1"/>
    <property type="molecule type" value="Genomic_DNA"/>
</dbReference>
<dbReference type="Proteomes" id="UP001208570">
    <property type="component" value="Unassembled WGS sequence"/>
</dbReference>
<dbReference type="AlphaFoldDB" id="A0AAD9N0F1"/>
<gene>
    <name evidence="2" type="ORF">LSH36_338g06002</name>
</gene>
<evidence type="ECO:0000313" key="2">
    <source>
        <dbReference type="EMBL" id="KAK2152170.1"/>
    </source>
</evidence>
<accession>A0AAD9N0F1</accession>
<feature type="transmembrane region" description="Helical" evidence="1">
    <location>
        <begin position="40"/>
        <end position="61"/>
    </location>
</feature>
<reference evidence="2" key="1">
    <citation type="journal article" date="2023" name="Mol. Biol. Evol.">
        <title>Third-Generation Sequencing Reveals the Adaptive Role of the Epigenome in Three Deep-Sea Polychaetes.</title>
        <authorList>
            <person name="Perez M."/>
            <person name="Aroh O."/>
            <person name="Sun Y."/>
            <person name="Lan Y."/>
            <person name="Juniper S.K."/>
            <person name="Young C.R."/>
            <person name="Angers B."/>
            <person name="Qian P.Y."/>
        </authorList>
    </citation>
    <scope>NUCLEOTIDE SEQUENCE</scope>
    <source>
        <strain evidence="2">P08H-3</strain>
    </source>
</reference>
<protein>
    <submittedName>
        <fullName evidence="2">Uncharacterized protein</fullName>
    </submittedName>
</protein>
<sequence length="66" mass="7812">MYILLTAFLLTDLFDNRDFILDTHVGLNKTQASCMFECRTTIPLKWTCLIIFILFTTFLYIQSRQV</sequence>
<organism evidence="2 3">
    <name type="scientific">Paralvinella palmiformis</name>
    <dbReference type="NCBI Taxonomy" id="53620"/>
    <lineage>
        <taxon>Eukaryota</taxon>
        <taxon>Metazoa</taxon>
        <taxon>Spiralia</taxon>
        <taxon>Lophotrochozoa</taxon>
        <taxon>Annelida</taxon>
        <taxon>Polychaeta</taxon>
        <taxon>Sedentaria</taxon>
        <taxon>Canalipalpata</taxon>
        <taxon>Terebellida</taxon>
        <taxon>Terebelliformia</taxon>
        <taxon>Alvinellidae</taxon>
        <taxon>Paralvinella</taxon>
    </lineage>
</organism>
<feature type="non-terminal residue" evidence="2">
    <location>
        <position position="1"/>
    </location>
</feature>
<evidence type="ECO:0000313" key="3">
    <source>
        <dbReference type="Proteomes" id="UP001208570"/>
    </source>
</evidence>
<comment type="caution">
    <text evidence="2">The sequence shown here is derived from an EMBL/GenBank/DDBJ whole genome shotgun (WGS) entry which is preliminary data.</text>
</comment>